<keyword evidence="1" id="KW-0344">Guanine-nucleotide releasing factor</keyword>
<sequence>MKTLELGNNSRLVIHMCPFNSIIIKKLPRRKLEISFPNGCTCFYKLLIDFGCGSSWSRWRNIEAITTLKNCNYPSRWTLIRFTELDSHVQHYLRIQKFLQSPKLLTEILFFQESVIEDDRSIDFKPSHDMSSFYKKSEHLFEAESLSKRSESGHRLSFESEVNIAGKLGALEIEKVGDDDKTEKGLELKPIVERSKGTRKTRKVRRFGEGIPDGCTFDLSLSYSDSVSEEEAADSKRVLKTESMRMSPFDYLIDEKVALKDIKCSQDKLSQLKDGEKIKETPKQLSNLADYCPNISSLSHIAREMKRSQSTDSLVSTESIPYHLAYLKANLSLPNFDEIAFHRRTHRLSYATDFGSSYRDEEANDLSFWTPGSERACGRVYNPTPISRKLEVLKMKSNFIRSCIQFSSSQQTYGSQSADESNTNSSPSSSELLCDEHTCGNGKEAFGFTKKLLDEMENEYPAHHSLWIESPDIKNQKSSPQNSAIPLDIEEASDAASENSDKRITEVEHVMVARGLKAIQQELFCRIESSELARYILKPHSVTEVNSPYLCGYLYFFERMRNLVINELLAENASLEMADVFRYFAQVAYLCTQMHDKQSTGAILSGLCSLRILRHQDLWLTLYENMPDEMRVVSMEKREEKTRHINGSYNECLVTSLNEMQWKEKEIAAGA</sequence>
<reference evidence="4" key="2">
    <citation type="submission" date="2020-06" db="EMBL/GenBank/DDBJ databases">
        <authorList>
            <person name="Sheffer M."/>
        </authorList>
    </citation>
    <scope>NUCLEOTIDE SEQUENCE</scope>
</reference>
<name>A0A8T0F391_ARGBR</name>
<dbReference type="EMBL" id="JABXBU010001863">
    <property type="protein sequence ID" value="KAF8783409.1"/>
    <property type="molecule type" value="Genomic_DNA"/>
</dbReference>
<feature type="region of interest" description="Disordered" evidence="2">
    <location>
        <begin position="413"/>
        <end position="433"/>
    </location>
</feature>
<dbReference type="Pfam" id="PF00617">
    <property type="entry name" value="RasGEF"/>
    <property type="match status" value="1"/>
</dbReference>
<protein>
    <recommendedName>
        <fullName evidence="3">Ras-GEF domain-containing protein</fullName>
    </recommendedName>
</protein>
<evidence type="ECO:0000256" key="1">
    <source>
        <dbReference type="PROSITE-ProRule" id="PRU00168"/>
    </source>
</evidence>
<accession>A0A8T0F391</accession>
<dbReference type="Proteomes" id="UP000807504">
    <property type="component" value="Unassembled WGS sequence"/>
</dbReference>
<evidence type="ECO:0000256" key="2">
    <source>
        <dbReference type="SAM" id="MobiDB-lite"/>
    </source>
</evidence>
<dbReference type="PROSITE" id="PS50009">
    <property type="entry name" value="RASGEF_CAT"/>
    <property type="match status" value="1"/>
</dbReference>
<evidence type="ECO:0000313" key="4">
    <source>
        <dbReference type="EMBL" id="KAF8783409.1"/>
    </source>
</evidence>
<organism evidence="4 5">
    <name type="scientific">Argiope bruennichi</name>
    <name type="common">Wasp spider</name>
    <name type="synonym">Aranea bruennichi</name>
    <dbReference type="NCBI Taxonomy" id="94029"/>
    <lineage>
        <taxon>Eukaryota</taxon>
        <taxon>Metazoa</taxon>
        <taxon>Ecdysozoa</taxon>
        <taxon>Arthropoda</taxon>
        <taxon>Chelicerata</taxon>
        <taxon>Arachnida</taxon>
        <taxon>Araneae</taxon>
        <taxon>Araneomorphae</taxon>
        <taxon>Entelegynae</taxon>
        <taxon>Araneoidea</taxon>
        <taxon>Araneidae</taxon>
        <taxon>Argiope</taxon>
    </lineage>
</organism>
<gene>
    <name evidence="4" type="ORF">HNY73_013572</name>
</gene>
<dbReference type="Gene3D" id="1.10.840.10">
    <property type="entry name" value="Ras guanine-nucleotide exchange factors catalytic domain"/>
    <property type="match status" value="1"/>
</dbReference>
<proteinExistence type="predicted"/>
<dbReference type="InterPro" id="IPR001895">
    <property type="entry name" value="RASGEF_cat_dom"/>
</dbReference>
<dbReference type="InterPro" id="IPR023578">
    <property type="entry name" value="Ras_GEF_dom_sf"/>
</dbReference>
<feature type="compositionally biased region" description="Low complexity" evidence="2">
    <location>
        <begin position="421"/>
        <end position="430"/>
    </location>
</feature>
<dbReference type="AlphaFoldDB" id="A0A8T0F391"/>
<dbReference type="GO" id="GO:0007264">
    <property type="term" value="P:small GTPase-mediated signal transduction"/>
    <property type="evidence" value="ECO:0007669"/>
    <property type="project" value="InterPro"/>
</dbReference>
<comment type="caution">
    <text evidence="4">The sequence shown here is derived from an EMBL/GenBank/DDBJ whole genome shotgun (WGS) entry which is preliminary data.</text>
</comment>
<feature type="domain" description="Ras-GEF" evidence="3">
    <location>
        <begin position="508"/>
        <end position="671"/>
    </location>
</feature>
<evidence type="ECO:0000259" key="3">
    <source>
        <dbReference type="PROSITE" id="PS50009"/>
    </source>
</evidence>
<evidence type="ECO:0000313" key="5">
    <source>
        <dbReference type="Proteomes" id="UP000807504"/>
    </source>
</evidence>
<dbReference type="SUPFAM" id="SSF48366">
    <property type="entry name" value="Ras GEF"/>
    <property type="match status" value="1"/>
</dbReference>
<dbReference type="GO" id="GO:0005085">
    <property type="term" value="F:guanyl-nucleotide exchange factor activity"/>
    <property type="evidence" value="ECO:0007669"/>
    <property type="project" value="UniProtKB-KW"/>
</dbReference>
<dbReference type="InterPro" id="IPR036964">
    <property type="entry name" value="RASGEF_cat_dom_sf"/>
</dbReference>
<reference evidence="4" key="1">
    <citation type="journal article" date="2020" name="bioRxiv">
        <title>Chromosome-level reference genome of the European wasp spider Argiope bruennichi: a resource for studies on range expansion and evolutionary adaptation.</title>
        <authorList>
            <person name="Sheffer M.M."/>
            <person name="Hoppe A."/>
            <person name="Krehenwinkel H."/>
            <person name="Uhl G."/>
            <person name="Kuss A.W."/>
            <person name="Jensen L."/>
            <person name="Jensen C."/>
            <person name="Gillespie R.G."/>
            <person name="Hoff K.J."/>
            <person name="Prost S."/>
        </authorList>
    </citation>
    <scope>NUCLEOTIDE SEQUENCE</scope>
</reference>
<keyword evidence="5" id="KW-1185">Reference proteome</keyword>